<organism evidence="2 3">
    <name type="scientific">Burkholderia vietnamiensis</name>
    <dbReference type="NCBI Taxonomy" id="60552"/>
    <lineage>
        <taxon>Bacteria</taxon>
        <taxon>Pseudomonadati</taxon>
        <taxon>Pseudomonadota</taxon>
        <taxon>Betaproteobacteria</taxon>
        <taxon>Burkholderiales</taxon>
        <taxon>Burkholderiaceae</taxon>
        <taxon>Burkholderia</taxon>
        <taxon>Burkholderia cepacia complex</taxon>
    </lineage>
</organism>
<dbReference type="EMBL" id="PVHK01000067">
    <property type="protein sequence ID" value="PRH42414.1"/>
    <property type="molecule type" value="Genomic_DNA"/>
</dbReference>
<evidence type="ECO:0000313" key="3">
    <source>
        <dbReference type="Proteomes" id="UP000237632"/>
    </source>
</evidence>
<dbReference type="RefSeq" id="WP_060082060.1">
    <property type="nucleotide sequence ID" value="NZ_LPCS01000135.1"/>
</dbReference>
<feature type="region of interest" description="Disordered" evidence="1">
    <location>
        <begin position="91"/>
        <end position="136"/>
    </location>
</feature>
<gene>
    <name evidence="2" type="ORF">C6T65_10240</name>
</gene>
<proteinExistence type="predicted"/>
<name>A0AA44Y1U1_BURVI</name>
<comment type="caution">
    <text evidence="2">The sequence shown here is derived from an EMBL/GenBank/DDBJ whole genome shotgun (WGS) entry which is preliminary data.</text>
</comment>
<dbReference type="Proteomes" id="UP000237632">
    <property type="component" value="Unassembled WGS sequence"/>
</dbReference>
<evidence type="ECO:0000256" key="1">
    <source>
        <dbReference type="SAM" id="MobiDB-lite"/>
    </source>
</evidence>
<accession>A0AA44Y1U1</accession>
<feature type="compositionally biased region" description="Basic and acidic residues" evidence="1">
    <location>
        <begin position="91"/>
        <end position="106"/>
    </location>
</feature>
<evidence type="ECO:0000313" key="2">
    <source>
        <dbReference type="EMBL" id="PRH42414.1"/>
    </source>
</evidence>
<reference evidence="2 3" key="1">
    <citation type="submission" date="2018-03" db="EMBL/GenBank/DDBJ databases">
        <authorList>
            <person name="Nguyen K."/>
            <person name="Fouts D."/>
            <person name="Sutton G."/>
        </authorList>
    </citation>
    <scope>NUCLEOTIDE SEQUENCE [LARGE SCALE GENOMIC DNA]</scope>
    <source>
        <strain evidence="2 3">AU3578</strain>
    </source>
</reference>
<dbReference type="AlphaFoldDB" id="A0AA44Y1U1"/>
<protein>
    <submittedName>
        <fullName evidence="2">Uncharacterized protein</fullName>
    </submittedName>
</protein>
<sequence length="136" mass="14802">MPEVQETKTVKPVKVFCKLPHGIVYTLPGDRTVRLVGMYGDERSDLQVAGMPGRDSVAGHGVTLVDADDWEQIVKDHGKSAAHKNGFVFAAKDDKSGEAQAREQEGARTGFEPYDPSANREDKTTDGTKTGTIEKQ</sequence>
<feature type="compositionally biased region" description="Basic and acidic residues" evidence="1">
    <location>
        <begin position="118"/>
        <end position="136"/>
    </location>
</feature>